<keyword evidence="1" id="KW-0812">Transmembrane</keyword>
<evidence type="ECO:0000313" key="3">
    <source>
        <dbReference type="Proteomes" id="UP000295063"/>
    </source>
</evidence>
<sequence>MNKLIQLLKKIPPDKLIHLLGGYFIASLFPGDIGLFAAMLTGIGKEVYDYKTKTGTPEWKDAACTIAGGVLYCAKVALWSLL</sequence>
<gene>
    <name evidence="2" type="ORF">EV210_101151</name>
</gene>
<name>A0A4V2Q927_9FIRM</name>
<comment type="caution">
    <text evidence="2">The sequence shown here is derived from an EMBL/GenBank/DDBJ whole genome shotgun (WGS) entry which is preliminary data.</text>
</comment>
<organism evidence="2 3">
    <name type="scientific">Anaerospora hongkongensis</name>
    <dbReference type="NCBI Taxonomy" id="244830"/>
    <lineage>
        <taxon>Bacteria</taxon>
        <taxon>Bacillati</taxon>
        <taxon>Bacillota</taxon>
        <taxon>Negativicutes</taxon>
        <taxon>Selenomonadales</taxon>
        <taxon>Sporomusaceae</taxon>
        <taxon>Anaerospora</taxon>
    </lineage>
</organism>
<keyword evidence="1" id="KW-1133">Transmembrane helix</keyword>
<proteinExistence type="predicted"/>
<dbReference type="Proteomes" id="UP000295063">
    <property type="component" value="Unassembled WGS sequence"/>
</dbReference>
<feature type="transmembrane region" description="Helical" evidence="1">
    <location>
        <begin position="62"/>
        <end position="81"/>
    </location>
</feature>
<evidence type="ECO:0000256" key="1">
    <source>
        <dbReference type="SAM" id="Phobius"/>
    </source>
</evidence>
<dbReference type="EMBL" id="SLUI01000001">
    <property type="protein sequence ID" value="TCL39953.1"/>
    <property type="molecule type" value="Genomic_DNA"/>
</dbReference>
<keyword evidence="1" id="KW-0472">Membrane</keyword>
<dbReference type="AlphaFoldDB" id="A0A4V2Q927"/>
<protein>
    <submittedName>
        <fullName evidence="2">Uncharacterized protein</fullName>
    </submittedName>
</protein>
<feature type="transmembrane region" description="Helical" evidence="1">
    <location>
        <begin position="20"/>
        <end position="41"/>
    </location>
</feature>
<accession>A0A4V2Q927</accession>
<evidence type="ECO:0000313" key="2">
    <source>
        <dbReference type="EMBL" id="TCL39953.1"/>
    </source>
</evidence>
<keyword evidence="3" id="KW-1185">Reference proteome</keyword>
<reference evidence="2 3" key="1">
    <citation type="submission" date="2019-03" db="EMBL/GenBank/DDBJ databases">
        <title>Genomic Encyclopedia of Type Strains, Phase IV (KMG-IV): sequencing the most valuable type-strain genomes for metagenomic binning, comparative biology and taxonomic classification.</title>
        <authorList>
            <person name="Goeker M."/>
        </authorList>
    </citation>
    <scope>NUCLEOTIDE SEQUENCE [LARGE SCALE GENOMIC DNA]</scope>
    <source>
        <strain evidence="2 3">DSM 15969</strain>
    </source>
</reference>
<dbReference type="RefSeq" id="WP_132074055.1">
    <property type="nucleotide sequence ID" value="NZ_SLUI01000001.1"/>
</dbReference>